<evidence type="ECO:0000256" key="2">
    <source>
        <dbReference type="ARBA" id="ARBA00009347"/>
    </source>
</evidence>
<dbReference type="Pfam" id="PF02771">
    <property type="entry name" value="Acyl-CoA_dh_N"/>
    <property type="match status" value="1"/>
</dbReference>
<dbReference type="SUPFAM" id="SSF56645">
    <property type="entry name" value="Acyl-CoA dehydrogenase NM domain-like"/>
    <property type="match status" value="1"/>
</dbReference>
<keyword evidence="4" id="KW-0274">FAD</keyword>
<dbReference type="FunFam" id="2.40.110.10:FF:000011">
    <property type="entry name" value="Acyl-CoA dehydrogenase FadE34"/>
    <property type="match status" value="1"/>
</dbReference>
<dbReference type="Pfam" id="PF00441">
    <property type="entry name" value="Acyl-CoA_dh_1"/>
    <property type="match status" value="1"/>
</dbReference>
<feature type="domain" description="Acyl-CoA dehydrogenase/oxidase N-terminal" evidence="8">
    <location>
        <begin position="100"/>
        <end position="186"/>
    </location>
</feature>
<dbReference type="EMBL" id="CAFABE010000024">
    <property type="protein sequence ID" value="CAB4825130.1"/>
    <property type="molecule type" value="Genomic_DNA"/>
</dbReference>
<dbReference type="InterPro" id="IPR052161">
    <property type="entry name" value="Mycobact_Acyl-CoA_DH"/>
</dbReference>
<evidence type="ECO:0000259" key="7">
    <source>
        <dbReference type="Pfam" id="PF02770"/>
    </source>
</evidence>
<dbReference type="Gene3D" id="2.40.110.10">
    <property type="entry name" value="Butyryl-CoA Dehydrogenase, subunit A, domain 2"/>
    <property type="match status" value="1"/>
</dbReference>
<gene>
    <name evidence="9" type="ORF">UFOPK3164_00696</name>
    <name evidence="10" type="ORF">UFOPK3427_00495</name>
    <name evidence="11" type="ORF">UFOPK4112_00726</name>
</gene>
<dbReference type="SUPFAM" id="SSF47203">
    <property type="entry name" value="Acyl-CoA dehydrogenase C-terminal domain-like"/>
    <property type="match status" value="1"/>
</dbReference>
<dbReference type="GO" id="GO:0016627">
    <property type="term" value="F:oxidoreductase activity, acting on the CH-CH group of donors"/>
    <property type="evidence" value="ECO:0007669"/>
    <property type="project" value="InterPro"/>
</dbReference>
<evidence type="ECO:0000256" key="3">
    <source>
        <dbReference type="ARBA" id="ARBA00022630"/>
    </source>
</evidence>
<dbReference type="InterPro" id="IPR037069">
    <property type="entry name" value="AcylCoA_DH/ox_N_sf"/>
</dbReference>
<evidence type="ECO:0000313" key="9">
    <source>
        <dbReference type="EMBL" id="CAB4825130.1"/>
    </source>
</evidence>
<dbReference type="InterPro" id="IPR013786">
    <property type="entry name" value="AcylCoA_DH/ox_N"/>
</dbReference>
<keyword evidence="5" id="KW-0560">Oxidoreductase</keyword>
<evidence type="ECO:0000256" key="5">
    <source>
        <dbReference type="ARBA" id="ARBA00023002"/>
    </source>
</evidence>
<feature type="domain" description="Acyl-CoA dehydrogenase/oxidase C-terminal" evidence="6">
    <location>
        <begin position="296"/>
        <end position="462"/>
    </location>
</feature>
<dbReference type="Pfam" id="PF02770">
    <property type="entry name" value="Acyl-CoA_dh_M"/>
    <property type="match status" value="1"/>
</dbReference>
<dbReference type="EMBL" id="CAFBLT010000001">
    <property type="protein sequence ID" value="CAB4866078.1"/>
    <property type="molecule type" value="Genomic_DNA"/>
</dbReference>
<dbReference type="PANTHER" id="PTHR43292:SF3">
    <property type="entry name" value="ACYL-COA DEHYDROGENASE FADE29"/>
    <property type="match status" value="1"/>
</dbReference>
<dbReference type="InterPro" id="IPR009100">
    <property type="entry name" value="AcylCoA_DH/oxidase_NM_dom_sf"/>
</dbReference>
<dbReference type="InterPro" id="IPR006091">
    <property type="entry name" value="Acyl-CoA_Oxase/DH_mid-dom"/>
</dbReference>
<dbReference type="AlphaFoldDB" id="A0A6J7DA41"/>
<evidence type="ECO:0000313" key="10">
    <source>
        <dbReference type="EMBL" id="CAB4866078.1"/>
    </source>
</evidence>
<feature type="domain" description="Acyl-CoA oxidase/dehydrogenase middle" evidence="7">
    <location>
        <begin position="190"/>
        <end position="283"/>
    </location>
</feature>
<dbReference type="GO" id="GO:0050660">
    <property type="term" value="F:flavin adenine dinucleotide binding"/>
    <property type="evidence" value="ECO:0007669"/>
    <property type="project" value="InterPro"/>
</dbReference>
<dbReference type="Gene3D" id="1.20.140.10">
    <property type="entry name" value="Butyryl-CoA Dehydrogenase, subunit A, domain 3"/>
    <property type="match status" value="1"/>
</dbReference>
<dbReference type="EMBL" id="CAFBPM010000005">
    <property type="protein sequence ID" value="CAB5017946.1"/>
    <property type="molecule type" value="Genomic_DNA"/>
</dbReference>
<accession>A0A6J7DA41</accession>
<dbReference type="Gene3D" id="1.10.540.10">
    <property type="entry name" value="Acyl-CoA dehydrogenase/oxidase, N-terminal domain"/>
    <property type="match status" value="1"/>
</dbReference>
<comment type="cofactor">
    <cofactor evidence="1">
        <name>FAD</name>
        <dbReference type="ChEBI" id="CHEBI:57692"/>
    </cofactor>
</comment>
<dbReference type="InterPro" id="IPR046373">
    <property type="entry name" value="Acyl-CoA_Oxase/DH_mid-dom_sf"/>
</dbReference>
<dbReference type="InterPro" id="IPR036250">
    <property type="entry name" value="AcylCo_DH-like_C"/>
</dbReference>
<evidence type="ECO:0000259" key="6">
    <source>
        <dbReference type="Pfam" id="PF00441"/>
    </source>
</evidence>
<evidence type="ECO:0000256" key="1">
    <source>
        <dbReference type="ARBA" id="ARBA00001974"/>
    </source>
</evidence>
<dbReference type="InterPro" id="IPR009075">
    <property type="entry name" value="AcylCo_DH/oxidase_C"/>
</dbReference>
<comment type="similarity">
    <text evidence="2">Belongs to the acyl-CoA dehydrogenase family.</text>
</comment>
<keyword evidence="3" id="KW-0285">Flavoprotein</keyword>
<dbReference type="GO" id="GO:0005886">
    <property type="term" value="C:plasma membrane"/>
    <property type="evidence" value="ECO:0007669"/>
    <property type="project" value="TreeGrafter"/>
</dbReference>
<evidence type="ECO:0000313" key="11">
    <source>
        <dbReference type="EMBL" id="CAB5017946.1"/>
    </source>
</evidence>
<sequence>MRSGVVIERDRSHEVRVSRMSWRGVFGTGLLGGRGVSIVPRNSGSCKRGTKILGNVGVTTLEAMDLTYPADAEAFRLEIRQWLVDNLPDGWFDEGFSMTSEERSAFNDEWIKKLYGGGWICASWPTEYGGKGLALLQQVVLNEEFARAQAPLRADFFGDTLVGPTILQWGTEEQKKFYIPGILKGEIAWCQGFSEPNAGSDLASLKTKAELDGDEWVISGQKVWTTQAQYADYIFLLARTDPDASPHAGISYMLVPMNQPGVEVRPIQQVDGTAEFNEVFFDNARCPKENIVGGVNNGWKVAMTTLGFERGSSATTGYRRFLKEWDRVLELARETKKNEDPLIRQELIRSWSDIKIMQINGWRSLTDSLNDTHETAKLGACNKMFWSETHQKTMNTAINILGMKGQVLSGGSSDETMQLGPRRGRADYPVDDIQALFFFSRSETIWGGAAEIQRNIVGERVLGLPKEPKVAAKA</sequence>
<evidence type="ECO:0000259" key="8">
    <source>
        <dbReference type="Pfam" id="PF02771"/>
    </source>
</evidence>
<organism evidence="10">
    <name type="scientific">freshwater metagenome</name>
    <dbReference type="NCBI Taxonomy" id="449393"/>
    <lineage>
        <taxon>unclassified sequences</taxon>
        <taxon>metagenomes</taxon>
        <taxon>ecological metagenomes</taxon>
    </lineage>
</organism>
<protein>
    <submittedName>
        <fullName evidence="10">Unannotated protein</fullName>
    </submittedName>
</protein>
<evidence type="ECO:0000256" key="4">
    <source>
        <dbReference type="ARBA" id="ARBA00022827"/>
    </source>
</evidence>
<reference evidence="10" key="1">
    <citation type="submission" date="2020-05" db="EMBL/GenBank/DDBJ databases">
        <authorList>
            <person name="Chiriac C."/>
            <person name="Salcher M."/>
            <person name="Ghai R."/>
            <person name="Kavagutti S V."/>
        </authorList>
    </citation>
    <scope>NUCLEOTIDE SEQUENCE</scope>
</reference>
<name>A0A6J7DA41_9ZZZZ</name>
<proteinExistence type="inferred from homology"/>
<dbReference type="PANTHER" id="PTHR43292">
    <property type="entry name" value="ACYL-COA DEHYDROGENASE"/>
    <property type="match status" value="1"/>
</dbReference>